<organism evidence="2 3">
    <name type="scientific">Chryseobacterium suipulveris</name>
    <dbReference type="NCBI Taxonomy" id="2929800"/>
    <lineage>
        <taxon>Bacteria</taxon>
        <taxon>Pseudomonadati</taxon>
        <taxon>Bacteroidota</taxon>
        <taxon>Flavobacteriia</taxon>
        <taxon>Flavobacteriales</taxon>
        <taxon>Weeksellaceae</taxon>
        <taxon>Chryseobacterium group</taxon>
        <taxon>Chryseobacterium</taxon>
    </lineage>
</organism>
<dbReference type="EMBL" id="CP094532">
    <property type="protein sequence ID" value="UOE40770.1"/>
    <property type="molecule type" value="Genomic_DNA"/>
</dbReference>
<feature type="transmembrane region" description="Helical" evidence="1">
    <location>
        <begin position="107"/>
        <end position="124"/>
    </location>
</feature>
<feature type="transmembrane region" description="Helical" evidence="1">
    <location>
        <begin position="42"/>
        <end position="64"/>
    </location>
</feature>
<evidence type="ECO:0000313" key="3">
    <source>
        <dbReference type="Proteomes" id="UP000831460"/>
    </source>
</evidence>
<keyword evidence="3" id="KW-1185">Reference proteome</keyword>
<keyword evidence="1" id="KW-1133">Transmembrane helix</keyword>
<keyword evidence="1" id="KW-0472">Membrane</keyword>
<reference evidence="2 3" key="1">
    <citation type="submission" date="2022-03" db="EMBL/GenBank/DDBJ databases">
        <title>Chryseobacterium sp. isolated from particulate matters in swine house.</title>
        <authorList>
            <person name="Won M."/>
            <person name="Kim S.-J."/>
            <person name="Kwon S.-W."/>
        </authorList>
    </citation>
    <scope>NUCLEOTIDE SEQUENCE [LARGE SCALE GENOMIC DNA]</scope>
    <source>
        <strain evidence="2 3">SC2-2</strain>
    </source>
</reference>
<evidence type="ECO:0000256" key="1">
    <source>
        <dbReference type="SAM" id="Phobius"/>
    </source>
</evidence>
<evidence type="ECO:0000313" key="2">
    <source>
        <dbReference type="EMBL" id="UOE40770.1"/>
    </source>
</evidence>
<protein>
    <submittedName>
        <fullName evidence="2">Uncharacterized protein</fullName>
    </submittedName>
</protein>
<proteinExistence type="predicted"/>
<sequence>MRLIRYILFIPALFAGMFLSRIIDIVTAVLLQKNDFGTSLSIWAEFVSTLIAVTVGIELALMVYPNKIKKIPLAIVGLVLLSLVLLSIYSVYGLDEEFGETTRRDKIKLVFTIVAYMLSFGYFFKKHFLSNDFLSEEKAENKERQSQNNFDYSKELFKVYYYGDFFFFNFFGKFDMINFVFVDEDKFDELFDANVKGVPVFFSVQNKDLQTYKDEYGRDWSRLENDSLFAVFLFEYVNSFNTGNVSGVKLLSFNKIEVYKKISSEKIELYSTCMVGELREKLKNSNKSETK</sequence>
<accession>A0ABY4BNU3</accession>
<dbReference type="RefSeq" id="WP_243548739.1">
    <property type="nucleotide sequence ID" value="NZ_CP094532.1"/>
</dbReference>
<gene>
    <name evidence="2" type="ORF">MTP09_12805</name>
</gene>
<name>A0ABY4BNU3_9FLAO</name>
<feature type="transmembrane region" description="Helical" evidence="1">
    <location>
        <begin position="71"/>
        <end position="92"/>
    </location>
</feature>
<feature type="transmembrane region" description="Helical" evidence="1">
    <location>
        <begin position="7"/>
        <end position="30"/>
    </location>
</feature>
<dbReference type="Proteomes" id="UP000831460">
    <property type="component" value="Chromosome"/>
</dbReference>
<keyword evidence="1" id="KW-0812">Transmembrane</keyword>